<evidence type="ECO:0000313" key="1">
    <source>
        <dbReference type="EMBL" id="KCZ82487.1"/>
    </source>
</evidence>
<dbReference type="HOGENOM" id="CLU_071075_0_0_1"/>
<dbReference type="GO" id="GO:0008312">
    <property type="term" value="F:7S RNA binding"/>
    <property type="evidence" value="ECO:0007669"/>
    <property type="project" value="TreeGrafter"/>
</dbReference>
<protein>
    <submittedName>
        <fullName evidence="1">Uncharacterized protein</fullName>
    </submittedName>
</protein>
<dbReference type="Gene3D" id="1.25.40.10">
    <property type="entry name" value="Tetratricopeptide repeat domain"/>
    <property type="match status" value="1"/>
</dbReference>
<dbReference type="PANTHER" id="PTHR14094">
    <property type="entry name" value="SIGNAL RECOGNITION PARTICLE 72"/>
    <property type="match status" value="1"/>
</dbReference>
<dbReference type="Pfam" id="PF17004">
    <property type="entry name" value="SRP_TPR_like"/>
    <property type="match status" value="1"/>
</dbReference>
<dbReference type="GO" id="GO:0043022">
    <property type="term" value="F:ribosome binding"/>
    <property type="evidence" value="ECO:0007669"/>
    <property type="project" value="TreeGrafter"/>
</dbReference>
<feature type="non-terminal residue" evidence="1">
    <location>
        <position position="1"/>
    </location>
</feature>
<dbReference type="PANTHER" id="PTHR14094:SF9">
    <property type="entry name" value="SIGNAL RECOGNITION PARTICLE SUBUNIT SRP72"/>
    <property type="match status" value="1"/>
</dbReference>
<dbReference type="InterPro" id="IPR031545">
    <property type="entry name" value="SRP72_TPR-like"/>
</dbReference>
<gene>
    <name evidence="1" type="ORF">H312_00145</name>
</gene>
<proteinExistence type="predicted"/>
<dbReference type="VEuPathDB" id="MicrosporidiaDB:H312_00145"/>
<accession>A0A059F5U5</accession>
<dbReference type="AlphaFoldDB" id="A0A059F5U5"/>
<dbReference type="SUPFAM" id="SSF48452">
    <property type="entry name" value="TPR-like"/>
    <property type="match status" value="1"/>
</dbReference>
<reference evidence="2" key="1">
    <citation type="submission" date="2013-02" db="EMBL/GenBank/DDBJ databases">
        <authorList>
            <consortium name="The Broad Institute Genome Sequencing Platform"/>
            <person name="Cuomo C."/>
            <person name="Becnel J."/>
            <person name="Sanscrainte N."/>
            <person name="Walker B."/>
            <person name="Young S.K."/>
            <person name="Zeng Q."/>
            <person name="Gargeya S."/>
            <person name="Fitzgerald M."/>
            <person name="Haas B."/>
            <person name="Abouelleil A."/>
            <person name="Alvarado L."/>
            <person name="Arachchi H.M."/>
            <person name="Berlin A.M."/>
            <person name="Chapman S.B."/>
            <person name="Dewar J."/>
            <person name="Goldberg J."/>
            <person name="Griggs A."/>
            <person name="Gujja S."/>
            <person name="Hansen M."/>
            <person name="Howarth C."/>
            <person name="Imamovic A."/>
            <person name="Larimer J."/>
            <person name="McCowan C."/>
            <person name="Murphy C."/>
            <person name="Neiman D."/>
            <person name="Pearson M."/>
            <person name="Priest M."/>
            <person name="Roberts A."/>
            <person name="Saif S."/>
            <person name="Shea T."/>
            <person name="Sisk P."/>
            <person name="Sykes S."/>
            <person name="Wortman J."/>
            <person name="Nusbaum C."/>
            <person name="Birren B."/>
        </authorList>
    </citation>
    <scope>NUCLEOTIDE SEQUENCE [LARGE SCALE GENOMIC DNA]</scope>
    <source>
        <strain evidence="2">PRA339</strain>
    </source>
</reference>
<dbReference type="EMBL" id="KK365130">
    <property type="protein sequence ID" value="KCZ82487.1"/>
    <property type="molecule type" value="Genomic_DNA"/>
</dbReference>
<name>A0A059F5U5_9MICR</name>
<keyword evidence="2" id="KW-1185">Reference proteome</keyword>
<organism evidence="1 2">
    <name type="scientific">Anncaliia algerae PRA339</name>
    <dbReference type="NCBI Taxonomy" id="1288291"/>
    <lineage>
        <taxon>Eukaryota</taxon>
        <taxon>Fungi</taxon>
        <taxon>Fungi incertae sedis</taxon>
        <taxon>Microsporidia</taxon>
        <taxon>Tubulinosematoidea</taxon>
        <taxon>Tubulinosematidae</taxon>
        <taxon>Anncaliia</taxon>
    </lineage>
</organism>
<dbReference type="GO" id="GO:0006614">
    <property type="term" value="P:SRP-dependent cotranslational protein targeting to membrane"/>
    <property type="evidence" value="ECO:0007669"/>
    <property type="project" value="InterPro"/>
</dbReference>
<dbReference type="InterPro" id="IPR011990">
    <property type="entry name" value="TPR-like_helical_dom_sf"/>
</dbReference>
<reference evidence="1 2" key="2">
    <citation type="submission" date="2014-03" db="EMBL/GenBank/DDBJ databases">
        <title>The Genome Sequence of Anncaliia algerae insect isolate PRA339.</title>
        <authorList>
            <consortium name="The Broad Institute Genome Sequencing Platform"/>
            <consortium name="The Broad Institute Genome Sequencing Center for Infectious Disease"/>
            <person name="Cuomo C."/>
            <person name="Becnel J."/>
            <person name="Sanscrainte N."/>
            <person name="Walker B."/>
            <person name="Young S.K."/>
            <person name="Zeng Q."/>
            <person name="Gargeya S."/>
            <person name="Fitzgerald M."/>
            <person name="Haas B."/>
            <person name="Abouelleil A."/>
            <person name="Alvarado L."/>
            <person name="Arachchi H.M."/>
            <person name="Berlin A.M."/>
            <person name="Chapman S.B."/>
            <person name="Dewar J."/>
            <person name="Goldberg J."/>
            <person name="Griggs A."/>
            <person name="Gujja S."/>
            <person name="Hansen M."/>
            <person name="Howarth C."/>
            <person name="Imamovic A."/>
            <person name="Larimer J."/>
            <person name="McCowan C."/>
            <person name="Murphy C."/>
            <person name="Neiman D."/>
            <person name="Pearson M."/>
            <person name="Priest M."/>
            <person name="Roberts A."/>
            <person name="Saif S."/>
            <person name="Shea T."/>
            <person name="Sisk P."/>
            <person name="Sykes S."/>
            <person name="Wortman J."/>
            <person name="Nusbaum C."/>
            <person name="Birren B."/>
        </authorList>
    </citation>
    <scope>NUCLEOTIDE SEQUENCE [LARGE SCALE GENOMIC DNA]</scope>
    <source>
        <strain evidence="1 2">PRA339</strain>
    </source>
</reference>
<dbReference type="GO" id="GO:0005786">
    <property type="term" value="C:signal recognition particle, endoplasmic reticulum targeting"/>
    <property type="evidence" value="ECO:0007669"/>
    <property type="project" value="TreeGrafter"/>
</dbReference>
<sequence length="337" mass="39906">MSTLQELIKNEQHEKILELESVSDTHKCIALIKLKKYTNALKYCEPISYEAAYILYSLKKYKQALKLVNQLDNSLDKVKTLKSQILYYLGRYNEAYTFLRECNITDEHVVNLTAMKSLAELAHSTLKQIGTKFTVNKKDEMTKFKDFEGNKFEDKELEEEYFYNDSFRLLSDEKKYVDYLKHLSLKYHGIIQDQLNNVLGNFESINEETLSKSKKVTLSFNKNEAIDLKNKTHFQKGIIKKNDKYWPNNEYYCFKTAQERNYNIQSEIIPSDSNNLKLLNAFINLKRMFNNEKFTRKYFNHAGGTFLWEIVQILSLKESEFKKESIKIRELLKKIIN</sequence>
<dbReference type="Proteomes" id="UP000030655">
    <property type="component" value="Unassembled WGS sequence"/>
</dbReference>
<evidence type="ECO:0000313" key="2">
    <source>
        <dbReference type="Proteomes" id="UP000030655"/>
    </source>
</evidence>
<dbReference type="OrthoDB" id="5421607at2759"/>
<dbReference type="InterPro" id="IPR026270">
    <property type="entry name" value="SRP72"/>
</dbReference>